<dbReference type="Proteomes" id="UP000293550">
    <property type="component" value="Unassembled WGS sequence"/>
</dbReference>
<dbReference type="AlphaFoldDB" id="A0A4Q7DHC5"/>
<feature type="domain" description="Right handed beta helix" evidence="1">
    <location>
        <begin position="212"/>
        <end position="336"/>
    </location>
</feature>
<dbReference type="InterPro" id="IPR039448">
    <property type="entry name" value="Beta_helix"/>
</dbReference>
<sequence length="436" mass="47141">MSIGYSTLTNLLSLDNIDYLNAKSITTTELYLQGSQKGILTVSTEQVVSQKLSDGQILIGSSNAGYNAATLTQGSNILIANGSGSISVATTSDPTFNSVKTASTYMVDPSMSVTAINTVIANTNYSYIYFKPGQYNLDSYILVKRSSIVLDGSNGATLYLLNNTNQPCIWVGETNPRTSYSNITIKGFSINGNKTNQTTEFSSVNATVPNSGISAMRVTQLYISECNFDYCRSAGLTLVNAVYNCVISNCSSTANYFDAYTFYGCNNLKITECHAYGHTNGAGFSFDNYNQNIIIANCTLGTNKESIFARHSFDVIVSNCCMNYNYQQGIFLAGSGVIGDDRGNERWTFNNNTISNNGAQGIWLQSCKKFTINGNTICNNAGIGCEFGNDTPGNADGTCSNSVLSSNVIYSTIKFMVFSPSFTRSRTHSLTYSLSH</sequence>
<reference evidence="2 3" key="1">
    <citation type="submission" date="2018-10" db="EMBL/GenBank/DDBJ databases">
        <title>An updated phylogeny of the Alphaproteobacteria reveals that the parasitic Rickettsiales and Holosporales have independent origins.</title>
        <authorList>
            <person name="Munoz-Gomez S.A."/>
            <person name="Hess S."/>
            <person name="Burger G."/>
            <person name="Lang B.F."/>
            <person name="Susko E."/>
            <person name="Slamovits C.H."/>
            <person name="Roger A.J."/>
        </authorList>
    </citation>
    <scope>NUCLEOTIDE SEQUENCE [LARGE SCALE GENOMIC DNA]</scope>
    <source>
        <strain evidence="2">HOLO01</strain>
    </source>
</reference>
<dbReference type="SMART" id="SM00710">
    <property type="entry name" value="PbH1"/>
    <property type="match status" value="8"/>
</dbReference>
<proteinExistence type="predicted"/>
<dbReference type="NCBIfam" id="TIGR03804">
    <property type="entry name" value="para_beta_helix"/>
    <property type="match status" value="1"/>
</dbReference>
<dbReference type="Pfam" id="PF13229">
    <property type="entry name" value="Beta_helix"/>
    <property type="match status" value="1"/>
</dbReference>
<accession>A0A4Q7DHC5</accession>
<dbReference type="Gene3D" id="2.160.20.10">
    <property type="entry name" value="Single-stranded right-handed beta-helix, Pectin lyase-like"/>
    <property type="match status" value="1"/>
</dbReference>
<dbReference type="RefSeq" id="WP_130154536.1">
    <property type="nucleotide sequence ID" value="NZ_SCFB01000019.1"/>
</dbReference>
<evidence type="ECO:0000313" key="3">
    <source>
        <dbReference type="Proteomes" id="UP000293550"/>
    </source>
</evidence>
<organism evidence="2 3">
    <name type="scientific">Candidatus Finniella inopinata</name>
    <dbReference type="NCBI Taxonomy" id="1696036"/>
    <lineage>
        <taxon>Bacteria</taxon>
        <taxon>Pseudomonadati</taxon>
        <taxon>Pseudomonadota</taxon>
        <taxon>Alphaproteobacteria</taxon>
        <taxon>Holosporales</taxon>
        <taxon>Candidatus Paracaedibacteraceae</taxon>
        <taxon>Candidatus Finniella</taxon>
    </lineage>
</organism>
<protein>
    <submittedName>
        <fullName evidence="2">Right-handed parallel beta-helix repeat-containing protein</fullName>
    </submittedName>
</protein>
<dbReference type="EMBL" id="SCFB01000019">
    <property type="protein sequence ID" value="RZI45304.1"/>
    <property type="molecule type" value="Genomic_DNA"/>
</dbReference>
<name>A0A4Q7DHC5_9PROT</name>
<dbReference type="InterPro" id="IPR012334">
    <property type="entry name" value="Pectin_lyas_fold"/>
</dbReference>
<evidence type="ECO:0000259" key="1">
    <source>
        <dbReference type="Pfam" id="PF13229"/>
    </source>
</evidence>
<evidence type="ECO:0000313" key="2">
    <source>
        <dbReference type="EMBL" id="RZI45304.1"/>
    </source>
</evidence>
<dbReference type="InterPro" id="IPR006626">
    <property type="entry name" value="PbH1"/>
</dbReference>
<dbReference type="SUPFAM" id="SSF51126">
    <property type="entry name" value="Pectin lyase-like"/>
    <property type="match status" value="1"/>
</dbReference>
<dbReference type="InterPro" id="IPR022441">
    <property type="entry name" value="Para_beta_helix_rpt-2"/>
</dbReference>
<gene>
    <name evidence="2" type="ORF">EQU50_07645</name>
</gene>
<keyword evidence="3" id="KW-1185">Reference proteome</keyword>
<dbReference type="InterPro" id="IPR011050">
    <property type="entry name" value="Pectin_lyase_fold/virulence"/>
</dbReference>
<comment type="caution">
    <text evidence="2">The sequence shown here is derived from an EMBL/GenBank/DDBJ whole genome shotgun (WGS) entry which is preliminary data.</text>
</comment>